<dbReference type="InterPro" id="IPR001128">
    <property type="entry name" value="Cyt_P450"/>
</dbReference>
<gene>
    <name evidence="15" type="ORF">BT96DRAFT_957070</name>
</gene>
<evidence type="ECO:0000256" key="5">
    <source>
        <dbReference type="ARBA" id="ARBA00022617"/>
    </source>
</evidence>
<evidence type="ECO:0000256" key="9">
    <source>
        <dbReference type="ARBA" id="ARBA00023002"/>
    </source>
</evidence>
<sequence>MRYLPGPPNAHFLYGHFFDERNNIEILETWVGAYGSTFKIKGLLSIDRVWTKDLDVISYLLKNDHIYYKPEPARYLLSRLLGNGILVTEGAQHKLQNAAFTSTQIRQLTDIFYAKALLLRNVWSCEIVESTMTRKVEAFDGLTKATLDIIGLAGFGYNFNALNSEGKTSELYEVFAVLFQPNAAPNPWEILQAIIPAFRVFETMARIRNELLTEAKILQNGTGEKGDTTAKDLLSLLVRSNMNDELPVVERMADADVLAQVPTFIVAGHETTSTSTAWALYSLSLHKEVQVKLRQELLSVTTGQPSMDELNALPYLDAFVHEVLRLYSPIPVTSRVAMKDDRIPMPKPYTDLKGRLHDHLVIKKGQALSISIYAVNRDKTLWGSDASNFRPERWEKIPEAVKAIPGIWRNLLTFSGGNHACIGFRFSLIEMKVLLFTLIRAFEIDLAVPVENVMIKTMGIIMRPTVKVDGRELARLPLVIKAIDSS</sequence>
<comment type="cofactor">
    <cofactor evidence="1 13">
        <name>heme</name>
        <dbReference type="ChEBI" id="CHEBI:30413"/>
    </cofactor>
</comment>
<evidence type="ECO:0000256" key="1">
    <source>
        <dbReference type="ARBA" id="ARBA00001971"/>
    </source>
</evidence>
<dbReference type="GO" id="GO:0016705">
    <property type="term" value="F:oxidoreductase activity, acting on paired donors, with incorporation or reduction of molecular oxygen"/>
    <property type="evidence" value="ECO:0007669"/>
    <property type="project" value="InterPro"/>
</dbReference>
<evidence type="ECO:0000256" key="4">
    <source>
        <dbReference type="ARBA" id="ARBA00010617"/>
    </source>
</evidence>
<keyword evidence="8" id="KW-1133">Transmembrane helix</keyword>
<dbReference type="InterPro" id="IPR002403">
    <property type="entry name" value="Cyt_P450_E_grp-IV"/>
</dbReference>
<keyword evidence="11 14" id="KW-0503">Monooxygenase</keyword>
<dbReference type="GO" id="GO:0016020">
    <property type="term" value="C:membrane"/>
    <property type="evidence" value="ECO:0007669"/>
    <property type="project" value="UniProtKB-SubCell"/>
</dbReference>
<keyword evidence="7 13" id="KW-0479">Metal-binding</keyword>
<dbReference type="Proteomes" id="UP000799118">
    <property type="component" value="Unassembled WGS sequence"/>
</dbReference>
<name>A0A6A4HQG5_9AGAR</name>
<dbReference type="EMBL" id="ML769462">
    <property type="protein sequence ID" value="KAE9399990.1"/>
    <property type="molecule type" value="Genomic_DNA"/>
</dbReference>
<feature type="binding site" description="axial binding residue" evidence="13">
    <location>
        <position position="421"/>
    </location>
    <ligand>
        <name>heme</name>
        <dbReference type="ChEBI" id="CHEBI:30413"/>
    </ligand>
    <ligandPart>
        <name>Fe</name>
        <dbReference type="ChEBI" id="CHEBI:18248"/>
    </ligandPart>
</feature>
<evidence type="ECO:0000256" key="6">
    <source>
        <dbReference type="ARBA" id="ARBA00022692"/>
    </source>
</evidence>
<dbReference type="GO" id="GO:0020037">
    <property type="term" value="F:heme binding"/>
    <property type="evidence" value="ECO:0007669"/>
    <property type="project" value="InterPro"/>
</dbReference>
<evidence type="ECO:0000256" key="13">
    <source>
        <dbReference type="PIRSR" id="PIRSR602403-1"/>
    </source>
</evidence>
<evidence type="ECO:0000313" key="15">
    <source>
        <dbReference type="EMBL" id="KAE9399990.1"/>
    </source>
</evidence>
<dbReference type="PANTHER" id="PTHR24305">
    <property type="entry name" value="CYTOCHROME P450"/>
    <property type="match status" value="1"/>
</dbReference>
<evidence type="ECO:0000256" key="10">
    <source>
        <dbReference type="ARBA" id="ARBA00023004"/>
    </source>
</evidence>
<dbReference type="Pfam" id="PF00067">
    <property type="entry name" value="p450"/>
    <property type="match status" value="1"/>
</dbReference>
<keyword evidence="12" id="KW-0472">Membrane</keyword>
<dbReference type="InterPro" id="IPR017972">
    <property type="entry name" value="Cyt_P450_CS"/>
</dbReference>
<proteinExistence type="inferred from homology"/>
<protein>
    <submittedName>
        <fullName evidence="15">Cytochrome P450</fullName>
    </submittedName>
</protein>
<dbReference type="OrthoDB" id="1470350at2759"/>
<evidence type="ECO:0000256" key="7">
    <source>
        <dbReference type="ARBA" id="ARBA00022723"/>
    </source>
</evidence>
<dbReference type="SUPFAM" id="SSF48264">
    <property type="entry name" value="Cytochrome P450"/>
    <property type="match status" value="1"/>
</dbReference>
<evidence type="ECO:0000256" key="12">
    <source>
        <dbReference type="ARBA" id="ARBA00023136"/>
    </source>
</evidence>
<keyword evidence="9 14" id="KW-0560">Oxidoreductase</keyword>
<comment type="subcellular location">
    <subcellularLocation>
        <location evidence="2">Membrane</location>
    </subcellularLocation>
</comment>
<evidence type="ECO:0000256" key="14">
    <source>
        <dbReference type="RuleBase" id="RU000461"/>
    </source>
</evidence>
<evidence type="ECO:0000313" key="16">
    <source>
        <dbReference type="Proteomes" id="UP000799118"/>
    </source>
</evidence>
<accession>A0A6A4HQG5</accession>
<keyword evidence="6" id="KW-0812">Transmembrane</keyword>
<dbReference type="PRINTS" id="PR00385">
    <property type="entry name" value="P450"/>
</dbReference>
<keyword evidence="16" id="KW-1185">Reference proteome</keyword>
<keyword evidence="5 13" id="KW-0349">Heme</keyword>
<dbReference type="InterPro" id="IPR050121">
    <property type="entry name" value="Cytochrome_P450_monoxygenase"/>
</dbReference>
<dbReference type="InterPro" id="IPR036396">
    <property type="entry name" value="Cyt_P450_sf"/>
</dbReference>
<reference evidence="15" key="1">
    <citation type="journal article" date="2019" name="Environ. Microbiol.">
        <title>Fungal ecological strategies reflected in gene transcription - a case study of two litter decomposers.</title>
        <authorList>
            <person name="Barbi F."/>
            <person name="Kohler A."/>
            <person name="Barry K."/>
            <person name="Baskaran P."/>
            <person name="Daum C."/>
            <person name="Fauchery L."/>
            <person name="Ihrmark K."/>
            <person name="Kuo A."/>
            <person name="LaButti K."/>
            <person name="Lipzen A."/>
            <person name="Morin E."/>
            <person name="Grigoriev I.V."/>
            <person name="Henrissat B."/>
            <person name="Lindahl B."/>
            <person name="Martin F."/>
        </authorList>
    </citation>
    <scope>NUCLEOTIDE SEQUENCE</scope>
    <source>
        <strain evidence="15">JB14</strain>
    </source>
</reference>
<dbReference type="PRINTS" id="PR00465">
    <property type="entry name" value="EP450IV"/>
</dbReference>
<keyword evidence="10 13" id="KW-0408">Iron</keyword>
<organism evidence="15 16">
    <name type="scientific">Gymnopus androsaceus JB14</name>
    <dbReference type="NCBI Taxonomy" id="1447944"/>
    <lineage>
        <taxon>Eukaryota</taxon>
        <taxon>Fungi</taxon>
        <taxon>Dikarya</taxon>
        <taxon>Basidiomycota</taxon>
        <taxon>Agaricomycotina</taxon>
        <taxon>Agaricomycetes</taxon>
        <taxon>Agaricomycetidae</taxon>
        <taxon>Agaricales</taxon>
        <taxon>Marasmiineae</taxon>
        <taxon>Omphalotaceae</taxon>
        <taxon>Gymnopus</taxon>
    </lineage>
</organism>
<dbReference type="GO" id="GO:0005506">
    <property type="term" value="F:iron ion binding"/>
    <property type="evidence" value="ECO:0007669"/>
    <property type="project" value="InterPro"/>
</dbReference>
<evidence type="ECO:0000256" key="8">
    <source>
        <dbReference type="ARBA" id="ARBA00022989"/>
    </source>
</evidence>
<evidence type="ECO:0000256" key="3">
    <source>
        <dbReference type="ARBA" id="ARBA00004721"/>
    </source>
</evidence>
<comment type="pathway">
    <text evidence="3">Secondary metabolite biosynthesis; terpenoid biosynthesis.</text>
</comment>
<evidence type="ECO:0000256" key="2">
    <source>
        <dbReference type="ARBA" id="ARBA00004370"/>
    </source>
</evidence>
<evidence type="ECO:0000256" key="11">
    <source>
        <dbReference type="ARBA" id="ARBA00023033"/>
    </source>
</evidence>
<dbReference type="AlphaFoldDB" id="A0A6A4HQG5"/>
<comment type="similarity">
    <text evidence="4 14">Belongs to the cytochrome P450 family.</text>
</comment>
<dbReference type="Gene3D" id="1.10.630.10">
    <property type="entry name" value="Cytochrome P450"/>
    <property type="match status" value="1"/>
</dbReference>
<dbReference type="PANTHER" id="PTHR24305:SF166">
    <property type="entry name" value="CYTOCHROME P450 12A4, MITOCHONDRIAL-RELATED"/>
    <property type="match status" value="1"/>
</dbReference>
<dbReference type="GO" id="GO:0004497">
    <property type="term" value="F:monooxygenase activity"/>
    <property type="evidence" value="ECO:0007669"/>
    <property type="project" value="UniProtKB-KW"/>
</dbReference>
<dbReference type="PROSITE" id="PS00086">
    <property type="entry name" value="CYTOCHROME_P450"/>
    <property type="match status" value="1"/>
</dbReference>